<feature type="region of interest" description="Disordered" evidence="1">
    <location>
        <begin position="1"/>
        <end position="43"/>
    </location>
</feature>
<name>A0A0F9R9E6_9ZZZZ</name>
<organism evidence="2">
    <name type="scientific">marine sediment metagenome</name>
    <dbReference type="NCBI Taxonomy" id="412755"/>
    <lineage>
        <taxon>unclassified sequences</taxon>
        <taxon>metagenomes</taxon>
        <taxon>ecological metagenomes</taxon>
    </lineage>
</organism>
<evidence type="ECO:0000313" key="2">
    <source>
        <dbReference type="EMBL" id="KKN46002.1"/>
    </source>
</evidence>
<sequence length="130" mass="14905">MKRLGERGDIQLARGGCSPEVGKSGLEPMDSVDSPTQYIPDTGKHSIDVQLNIKKFGQVLQDGIDNTKEMAHAWNWHSDSNELNWRGKPCTLRTYYVKETNTFHVHVWNELLQIWINLSLTKDEILKILD</sequence>
<proteinExistence type="predicted"/>
<protein>
    <submittedName>
        <fullName evidence="2">Uncharacterized protein</fullName>
    </submittedName>
</protein>
<evidence type="ECO:0000256" key="1">
    <source>
        <dbReference type="SAM" id="MobiDB-lite"/>
    </source>
</evidence>
<comment type="caution">
    <text evidence="2">The sequence shown here is derived from an EMBL/GenBank/DDBJ whole genome shotgun (WGS) entry which is preliminary data.</text>
</comment>
<accession>A0A0F9R9E6</accession>
<reference evidence="2" key="1">
    <citation type="journal article" date="2015" name="Nature">
        <title>Complex archaea that bridge the gap between prokaryotes and eukaryotes.</title>
        <authorList>
            <person name="Spang A."/>
            <person name="Saw J.H."/>
            <person name="Jorgensen S.L."/>
            <person name="Zaremba-Niedzwiedzka K."/>
            <person name="Martijn J."/>
            <person name="Lind A.E."/>
            <person name="van Eijk R."/>
            <person name="Schleper C."/>
            <person name="Guy L."/>
            <person name="Ettema T.J."/>
        </authorList>
    </citation>
    <scope>NUCLEOTIDE SEQUENCE</scope>
</reference>
<gene>
    <name evidence="2" type="ORF">LCGC14_0676960</name>
</gene>
<dbReference type="AlphaFoldDB" id="A0A0F9R9E6"/>
<dbReference type="EMBL" id="LAZR01001353">
    <property type="protein sequence ID" value="KKN46002.1"/>
    <property type="molecule type" value="Genomic_DNA"/>
</dbReference>